<evidence type="ECO:0000313" key="4">
    <source>
        <dbReference type="Proteomes" id="UP000807306"/>
    </source>
</evidence>
<dbReference type="Proteomes" id="UP000807306">
    <property type="component" value="Unassembled WGS sequence"/>
</dbReference>
<organism evidence="3 4">
    <name type="scientific">Crepidotus variabilis</name>
    <dbReference type="NCBI Taxonomy" id="179855"/>
    <lineage>
        <taxon>Eukaryota</taxon>
        <taxon>Fungi</taxon>
        <taxon>Dikarya</taxon>
        <taxon>Basidiomycota</taxon>
        <taxon>Agaricomycotina</taxon>
        <taxon>Agaricomycetes</taxon>
        <taxon>Agaricomycetidae</taxon>
        <taxon>Agaricales</taxon>
        <taxon>Agaricineae</taxon>
        <taxon>Crepidotaceae</taxon>
        <taxon>Crepidotus</taxon>
    </lineage>
</organism>
<reference evidence="3" key="1">
    <citation type="submission" date="2020-11" db="EMBL/GenBank/DDBJ databases">
        <authorList>
            <consortium name="DOE Joint Genome Institute"/>
            <person name="Ahrendt S."/>
            <person name="Riley R."/>
            <person name="Andreopoulos W."/>
            <person name="Labutti K."/>
            <person name="Pangilinan J."/>
            <person name="Ruiz-Duenas F.J."/>
            <person name="Barrasa J.M."/>
            <person name="Sanchez-Garcia M."/>
            <person name="Camarero S."/>
            <person name="Miyauchi S."/>
            <person name="Serrano A."/>
            <person name="Linde D."/>
            <person name="Babiker R."/>
            <person name="Drula E."/>
            <person name="Ayuso-Fernandez I."/>
            <person name="Pacheco R."/>
            <person name="Padilla G."/>
            <person name="Ferreira P."/>
            <person name="Barriuso J."/>
            <person name="Kellner H."/>
            <person name="Castanera R."/>
            <person name="Alfaro M."/>
            <person name="Ramirez L."/>
            <person name="Pisabarro A.G."/>
            <person name="Kuo A."/>
            <person name="Tritt A."/>
            <person name="Lipzen A."/>
            <person name="He G."/>
            <person name="Yan M."/>
            <person name="Ng V."/>
            <person name="Cullen D."/>
            <person name="Martin F."/>
            <person name="Rosso M.-N."/>
            <person name="Henrissat B."/>
            <person name="Hibbett D."/>
            <person name="Martinez A.T."/>
            <person name="Grigoriev I.V."/>
        </authorList>
    </citation>
    <scope>NUCLEOTIDE SEQUENCE</scope>
    <source>
        <strain evidence="3">CBS 506.95</strain>
    </source>
</reference>
<name>A0A9P6EGN4_9AGAR</name>
<dbReference type="EMBL" id="MU157851">
    <property type="protein sequence ID" value="KAF9528659.1"/>
    <property type="molecule type" value="Genomic_DNA"/>
</dbReference>
<evidence type="ECO:0000313" key="3">
    <source>
        <dbReference type="EMBL" id="KAF9528659.1"/>
    </source>
</evidence>
<dbReference type="AlphaFoldDB" id="A0A9P6EGN4"/>
<sequence length="88" mass="9645">MRSSLIFVIVFAMVGIYAQKFKFPPDTANVVEGEKCDRRHHCQPGLTCVDGRCAASTTTEQEPEPTSEPISEPTLGPARRGQMSTIGY</sequence>
<accession>A0A9P6EGN4</accession>
<comment type="caution">
    <text evidence="3">The sequence shown here is derived from an EMBL/GenBank/DDBJ whole genome shotgun (WGS) entry which is preliminary data.</text>
</comment>
<feature type="region of interest" description="Disordered" evidence="1">
    <location>
        <begin position="54"/>
        <end position="88"/>
    </location>
</feature>
<feature type="signal peptide" evidence="2">
    <location>
        <begin position="1"/>
        <end position="18"/>
    </location>
</feature>
<keyword evidence="4" id="KW-1185">Reference proteome</keyword>
<feature type="chain" id="PRO_5040105780" evidence="2">
    <location>
        <begin position="19"/>
        <end position="88"/>
    </location>
</feature>
<evidence type="ECO:0000256" key="1">
    <source>
        <dbReference type="SAM" id="MobiDB-lite"/>
    </source>
</evidence>
<evidence type="ECO:0000256" key="2">
    <source>
        <dbReference type="SAM" id="SignalP"/>
    </source>
</evidence>
<proteinExistence type="predicted"/>
<protein>
    <submittedName>
        <fullName evidence="3">Uncharacterized protein</fullName>
    </submittedName>
</protein>
<keyword evidence="2" id="KW-0732">Signal</keyword>
<gene>
    <name evidence="3" type="ORF">CPB83DRAFT_307525</name>
</gene>